<name>A0A5A7QEM0_STRAF</name>
<evidence type="ECO:0000256" key="1">
    <source>
        <dbReference type="SAM" id="MobiDB-lite"/>
    </source>
</evidence>
<proteinExistence type="predicted"/>
<dbReference type="EMBL" id="BKCP01006626">
    <property type="protein sequence ID" value="GER43458.1"/>
    <property type="molecule type" value="Genomic_DNA"/>
</dbReference>
<evidence type="ECO:0000313" key="3">
    <source>
        <dbReference type="EMBL" id="GER43458.1"/>
    </source>
</evidence>
<keyword evidence="2" id="KW-1133">Transmembrane helix</keyword>
<accession>A0A5A7QEM0</accession>
<feature type="compositionally biased region" description="Basic and acidic residues" evidence="1">
    <location>
        <begin position="39"/>
        <end position="49"/>
    </location>
</feature>
<gene>
    <name evidence="3" type="ORF">STAS_20314</name>
</gene>
<dbReference type="Proteomes" id="UP000325081">
    <property type="component" value="Unassembled WGS sequence"/>
</dbReference>
<reference evidence="4" key="1">
    <citation type="journal article" date="2019" name="Curr. Biol.">
        <title>Genome Sequence of Striga asiatica Provides Insight into the Evolution of Plant Parasitism.</title>
        <authorList>
            <person name="Yoshida S."/>
            <person name="Kim S."/>
            <person name="Wafula E.K."/>
            <person name="Tanskanen J."/>
            <person name="Kim Y.M."/>
            <person name="Honaas L."/>
            <person name="Yang Z."/>
            <person name="Spallek T."/>
            <person name="Conn C.E."/>
            <person name="Ichihashi Y."/>
            <person name="Cheong K."/>
            <person name="Cui S."/>
            <person name="Der J.P."/>
            <person name="Gundlach H."/>
            <person name="Jiao Y."/>
            <person name="Hori C."/>
            <person name="Ishida J.K."/>
            <person name="Kasahara H."/>
            <person name="Kiba T."/>
            <person name="Kim M.S."/>
            <person name="Koo N."/>
            <person name="Laohavisit A."/>
            <person name="Lee Y.H."/>
            <person name="Lumba S."/>
            <person name="McCourt P."/>
            <person name="Mortimer J.C."/>
            <person name="Mutuku J.M."/>
            <person name="Nomura T."/>
            <person name="Sasaki-Sekimoto Y."/>
            <person name="Seto Y."/>
            <person name="Wang Y."/>
            <person name="Wakatake T."/>
            <person name="Sakakibara H."/>
            <person name="Demura T."/>
            <person name="Yamaguchi S."/>
            <person name="Yoneyama K."/>
            <person name="Manabe R.I."/>
            <person name="Nelson D.C."/>
            <person name="Schulman A.H."/>
            <person name="Timko M.P."/>
            <person name="dePamphilis C.W."/>
            <person name="Choi D."/>
            <person name="Shirasu K."/>
        </authorList>
    </citation>
    <scope>NUCLEOTIDE SEQUENCE [LARGE SCALE GENOMIC DNA]</scope>
    <source>
        <strain evidence="4">cv. UVA1</strain>
    </source>
</reference>
<organism evidence="3 4">
    <name type="scientific">Striga asiatica</name>
    <name type="common">Asiatic witchweed</name>
    <name type="synonym">Buchnera asiatica</name>
    <dbReference type="NCBI Taxonomy" id="4170"/>
    <lineage>
        <taxon>Eukaryota</taxon>
        <taxon>Viridiplantae</taxon>
        <taxon>Streptophyta</taxon>
        <taxon>Embryophyta</taxon>
        <taxon>Tracheophyta</taxon>
        <taxon>Spermatophyta</taxon>
        <taxon>Magnoliopsida</taxon>
        <taxon>eudicotyledons</taxon>
        <taxon>Gunneridae</taxon>
        <taxon>Pentapetalae</taxon>
        <taxon>asterids</taxon>
        <taxon>lamiids</taxon>
        <taxon>Lamiales</taxon>
        <taxon>Orobanchaceae</taxon>
        <taxon>Buchnereae</taxon>
        <taxon>Striga</taxon>
    </lineage>
</organism>
<feature type="compositionally biased region" description="Basic residues" evidence="1">
    <location>
        <begin position="50"/>
        <end position="68"/>
    </location>
</feature>
<sequence length="255" mass="28261">MWWPQDGSGGCESYTVYILYIAMAIEKLEHNQLKEKSRESVGEVRWRRQDGRRRPRNNQRQASLHKSKSLPDDGAKNKFEIENPMVVSGGGSVLLGEVVVSEEMMIINGILVYTCHHKPLGLAVSLSNSSSASSELSSWISTGFLCFGYERITTNASAYSAPQVRKWLCQRALLICYGGTPQTLAVSAVEYSPGFLFVLYSPIVFVFTFLLILFQFPIALVIPLSTLPNLIRRRFRPSSSAMFSPEADNPAGAGA</sequence>
<evidence type="ECO:0000313" key="4">
    <source>
        <dbReference type="Proteomes" id="UP000325081"/>
    </source>
</evidence>
<dbReference type="AlphaFoldDB" id="A0A5A7QEM0"/>
<keyword evidence="2" id="KW-0812">Transmembrane</keyword>
<feature type="region of interest" description="Disordered" evidence="1">
    <location>
        <begin position="39"/>
        <end position="76"/>
    </location>
</feature>
<evidence type="ECO:0000256" key="2">
    <source>
        <dbReference type="SAM" id="Phobius"/>
    </source>
</evidence>
<feature type="transmembrane region" description="Helical" evidence="2">
    <location>
        <begin position="197"/>
        <end position="224"/>
    </location>
</feature>
<comment type="caution">
    <text evidence="3">The sequence shown here is derived from an EMBL/GenBank/DDBJ whole genome shotgun (WGS) entry which is preliminary data.</text>
</comment>
<keyword evidence="4" id="KW-1185">Reference proteome</keyword>
<keyword evidence="2" id="KW-0472">Membrane</keyword>
<protein>
    <submittedName>
        <fullName evidence="3">Tonoplast monosaccharide transporter2</fullName>
    </submittedName>
</protein>